<dbReference type="EMBL" id="CP022118">
    <property type="protein sequence ID" value="ASG19134.1"/>
    <property type="molecule type" value="Genomic_DNA"/>
</dbReference>
<sequence length="262" mass="29319">MYTVDYNSYRAIKGFNHRVRFLVMHYTALDFKASITALTGPSVSAHYLVPDPSEKTYIDAGFKDMRIFNLVDENERAWHAGVSSWAGRSNLNDTSIGIETVNLACDNNGVFVFPPYNPVQIDTIKELATNILQRYPDISPVNVVGHSDIAPGRKSDPGAAFPWKELFDAGIGAWYKESTMQHYLTQFSKCVPSKADIVAKLKAYGYDISETGTESGYKNLIRAFQLHFRQKNYDGVVDAETTAILYALVDKYFPGSNYIPAI</sequence>
<feature type="domain" description="N-acetylmuramoyl-L-alanine amidase" evidence="6">
    <location>
        <begin position="7"/>
        <end position="158"/>
    </location>
</feature>
<evidence type="ECO:0000256" key="2">
    <source>
        <dbReference type="ARBA" id="ARBA00007553"/>
    </source>
</evidence>
<keyword evidence="5" id="KW-0961">Cell wall biogenesis/degradation</keyword>
<dbReference type="FunFam" id="3.40.80.10:FF:000003">
    <property type="entry name" value="N-acetylmuramoyl-L-alanine amidase"/>
    <property type="match status" value="1"/>
</dbReference>
<organism evidence="7 8">
    <name type="scientific">Salmonella enterica subsp. enterica serovar Macclesfield str. S-1643</name>
    <dbReference type="NCBI Taxonomy" id="1242107"/>
    <lineage>
        <taxon>Bacteria</taxon>
        <taxon>Pseudomonadati</taxon>
        <taxon>Pseudomonadota</taxon>
        <taxon>Gammaproteobacteria</taxon>
        <taxon>Enterobacterales</taxon>
        <taxon>Enterobacteriaceae</taxon>
        <taxon>Salmonella</taxon>
    </lineage>
</organism>
<evidence type="ECO:0000256" key="4">
    <source>
        <dbReference type="ARBA" id="ARBA00022801"/>
    </source>
</evidence>
<dbReference type="PANTHER" id="PTHR30417:SF12">
    <property type="entry name" value="N-ACETYLMURAMOYL-L-ALANINE AMIDASE"/>
    <property type="match status" value="1"/>
</dbReference>
<keyword evidence="4" id="KW-0378">Hydrolase</keyword>
<dbReference type="GO" id="GO:0009254">
    <property type="term" value="P:peptidoglycan turnover"/>
    <property type="evidence" value="ECO:0007669"/>
    <property type="project" value="TreeGrafter"/>
</dbReference>
<geneLocation type="plasmid" evidence="7">
    <name>unnamed1</name>
</geneLocation>
<dbReference type="CDD" id="cd06583">
    <property type="entry name" value="PGRP"/>
    <property type="match status" value="1"/>
</dbReference>
<dbReference type="Gene3D" id="3.40.80.10">
    <property type="entry name" value="Peptidoglycan recognition protein-like"/>
    <property type="match status" value="1"/>
</dbReference>
<dbReference type="InterPro" id="IPR002502">
    <property type="entry name" value="Amidase_domain"/>
</dbReference>
<dbReference type="Proteomes" id="UP000197157">
    <property type="component" value="Plasmid unnamed1"/>
</dbReference>
<name>A0A241PXK2_SALET</name>
<dbReference type="AlphaFoldDB" id="A0A241PXK2"/>
<dbReference type="EC" id="3.5.1.28" evidence="3"/>
<dbReference type="GO" id="GO:0071555">
    <property type="term" value="P:cell wall organization"/>
    <property type="evidence" value="ECO:0007669"/>
    <property type="project" value="UniProtKB-KW"/>
</dbReference>
<dbReference type="InterPro" id="IPR036365">
    <property type="entry name" value="PGBD-like_sf"/>
</dbReference>
<dbReference type="InterPro" id="IPR036505">
    <property type="entry name" value="Amidase/PGRP_sf"/>
</dbReference>
<dbReference type="Pfam" id="PF01510">
    <property type="entry name" value="Amidase_2"/>
    <property type="match status" value="1"/>
</dbReference>
<proteinExistence type="inferred from homology"/>
<evidence type="ECO:0000259" key="6">
    <source>
        <dbReference type="SMART" id="SM00644"/>
    </source>
</evidence>
<keyword evidence="7" id="KW-0614">Plasmid</keyword>
<dbReference type="GO" id="GO:0019867">
    <property type="term" value="C:outer membrane"/>
    <property type="evidence" value="ECO:0007669"/>
    <property type="project" value="TreeGrafter"/>
</dbReference>
<dbReference type="PANTHER" id="PTHR30417">
    <property type="entry name" value="N-ACETYLMURAMOYL-L-ALANINE AMIDASE AMID"/>
    <property type="match status" value="1"/>
</dbReference>
<dbReference type="SUPFAM" id="SSF47090">
    <property type="entry name" value="PGBD-like"/>
    <property type="match status" value="1"/>
</dbReference>
<accession>A0A241PXK2</accession>
<comment type="catalytic activity">
    <reaction evidence="1">
        <text>Hydrolyzes the link between N-acetylmuramoyl residues and L-amino acid residues in certain cell-wall glycopeptides.</text>
        <dbReference type="EC" id="3.5.1.28"/>
    </reaction>
</comment>
<evidence type="ECO:0000313" key="7">
    <source>
        <dbReference type="EMBL" id="ASG19134.1"/>
    </source>
</evidence>
<evidence type="ECO:0000313" key="8">
    <source>
        <dbReference type="Proteomes" id="UP000197157"/>
    </source>
</evidence>
<evidence type="ECO:0000256" key="5">
    <source>
        <dbReference type="ARBA" id="ARBA00023316"/>
    </source>
</evidence>
<dbReference type="SMART" id="SM00644">
    <property type="entry name" value="Ami_2"/>
    <property type="match status" value="1"/>
</dbReference>
<dbReference type="RefSeq" id="WP_088731461.1">
    <property type="nucleotide sequence ID" value="NZ_CP022118.1"/>
</dbReference>
<dbReference type="InterPro" id="IPR051206">
    <property type="entry name" value="NAMLAA_amidase_2"/>
</dbReference>
<evidence type="ECO:0000256" key="3">
    <source>
        <dbReference type="ARBA" id="ARBA00011901"/>
    </source>
</evidence>
<gene>
    <name evidence="7" type="ORF">LFZ25_25180</name>
</gene>
<dbReference type="InterPro" id="IPR036366">
    <property type="entry name" value="PGBDSf"/>
</dbReference>
<reference evidence="7 8" key="1">
    <citation type="submission" date="2017-06" db="EMBL/GenBank/DDBJ databases">
        <title>Salmonella reference genomes for public health.</title>
        <authorList>
            <person name="Robertson J."/>
            <person name="Yoshida C."/>
            <person name="Gurnik S."/>
            <person name="Nash J."/>
        </authorList>
    </citation>
    <scope>NUCLEOTIDE SEQUENCE [LARGE SCALE GENOMIC DNA]</scope>
    <source>
        <strain evidence="7 8">S-1643</strain>
        <plasmid evidence="8">Plasmid unnamed1</plasmid>
    </source>
</reference>
<evidence type="ECO:0000256" key="1">
    <source>
        <dbReference type="ARBA" id="ARBA00001561"/>
    </source>
</evidence>
<comment type="similarity">
    <text evidence="2">Belongs to the N-acetylmuramoyl-L-alanine amidase 2 family.</text>
</comment>
<dbReference type="GO" id="GO:0008745">
    <property type="term" value="F:N-acetylmuramoyl-L-alanine amidase activity"/>
    <property type="evidence" value="ECO:0007669"/>
    <property type="project" value="UniProtKB-EC"/>
</dbReference>
<protein>
    <recommendedName>
        <fullName evidence="3">N-acetylmuramoyl-L-alanine amidase</fullName>
        <ecNumber evidence="3">3.5.1.28</ecNumber>
    </recommendedName>
</protein>
<dbReference type="Gene3D" id="1.10.101.10">
    <property type="entry name" value="PGBD-like superfamily/PGBD"/>
    <property type="match status" value="1"/>
</dbReference>
<dbReference type="GO" id="GO:0009253">
    <property type="term" value="P:peptidoglycan catabolic process"/>
    <property type="evidence" value="ECO:0007669"/>
    <property type="project" value="InterPro"/>
</dbReference>
<dbReference type="SUPFAM" id="SSF55846">
    <property type="entry name" value="N-acetylmuramoyl-L-alanine amidase-like"/>
    <property type="match status" value="1"/>
</dbReference>